<gene>
    <name evidence="1" type="ORF">I7V27_10065</name>
</gene>
<dbReference type="EMBL" id="JAENMS010000004">
    <property type="protein sequence ID" value="MBL5934799.1"/>
    <property type="molecule type" value="Genomic_DNA"/>
</dbReference>
<organism evidence="1 2">
    <name type="scientific">Lelliottia amnigena</name>
    <name type="common">Enterobacter amnigenus</name>
    <dbReference type="NCBI Taxonomy" id="61646"/>
    <lineage>
        <taxon>Bacteria</taxon>
        <taxon>Pseudomonadati</taxon>
        <taxon>Pseudomonadota</taxon>
        <taxon>Gammaproteobacteria</taxon>
        <taxon>Enterobacterales</taxon>
        <taxon>Enterobacteriaceae</taxon>
        <taxon>Lelliottia</taxon>
    </lineage>
</organism>
<dbReference type="Proteomes" id="UP000653275">
    <property type="component" value="Unassembled WGS sequence"/>
</dbReference>
<protein>
    <submittedName>
        <fullName evidence="1">Uncharacterized protein</fullName>
    </submittedName>
</protein>
<comment type="caution">
    <text evidence="1">The sequence shown here is derived from an EMBL/GenBank/DDBJ whole genome shotgun (WGS) entry which is preliminary data.</text>
</comment>
<dbReference type="AlphaFoldDB" id="A0AAP2F0X5"/>
<accession>A0AAP2F0X5</accession>
<sequence length="81" mass="9578">MKWADRFQIASGVNHARTKNNTPYVVTHFRNGDDLVIFEDTQQYFLLYANSDTPDRCYLKDTYTYDILDLPRFHQVKSAAR</sequence>
<evidence type="ECO:0000313" key="2">
    <source>
        <dbReference type="Proteomes" id="UP000653275"/>
    </source>
</evidence>
<evidence type="ECO:0000313" key="1">
    <source>
        <dbReference type="EMBL" id="MBL5934799.1"/>
    </source>
</evidence>
<name>A0AAP2F0X5_LELAM</name>
<reference evidence="1" key="1">
    <citation type="submission" date="2020-12" db="EMBL/GenBank/DDBJ databases">
        <title>Draft genome sequence of Enterobacter spp., Lelliottia spp. and Serratia spp. isolated from drinking water reservoirs and lakes.</title>
        <authorList>
            <person name="Reitter C."/>
            <person name="Neuhaus K."/>
            <person name="Huegler M."/>
        </authorList>
    </citation>
    <scope>NUCLEOTIDE SEQUENCE</scope>
    <source>
        <strain evidence="1">TZW15</strain>
    </source>
</reference>
<proteinExistence type="predicted"/>